<dbReference type="InterPro" id="IPR050366">
    <property type="entry name" value="BP-dependent_transpt_permease"/>
</dbReference>
<evidence type="ECO:0000256" key="6">
    <source>
        <dbReference type="ARBA" id="ARBA00023136"/>
    </source>
</evidence>
<evidence type="ECO:0000256" key="4">
    <source>
        <dbReference type="ARBA" id="ARBA00022692"/>
    </source>
</evidence>
<dbReference type="EMBL" id="JBHSWD010000001">
    <property type="protein sequence ID" value="MFC6591556.1"/>
    <property type="molecule type" value="Genomic_DNA"/>
</dbReference>
<name>A0ABW1YB74_9DEIO</name>
<reference evidence="10" key="1">
    <citation type="journal article" date="2019" name="Int. J. Syst. Evol. Microbiol.">
        <title>The Global Catalogue of Microorganisms (GCM) 10K type strain sequencing project: providing services to taxonomists for standard genome sequencing and annotation.</title>
        <authorList>
            <consortium name="The Broad Institute Genomics Platform"/>
            <consortium name="The Broad Institute Genome Sequencing Center for Infectious Disease"/>
            <person name="Wu L."/>
            <person name="Ma J."/>
        </authorList>
    </citation>
    <scope>NUCLEOTIDE SEQUENCE [LARGE SCALE GENOMIC DNA]</scope>
    <source>
        <strain evidence="10">CGMCC 1.15772</strain>
    </source>
</reference>
<evidence type="ECO:0000259" key="8">
    <source>
        <dbReference type="PROSITE" id="PS50928"/>
    </source>
</evidence>
<keyword evidence="6 7" id="KW-0472">Membrane</keyword>
<feature type="transmembrane region" description="Helical" evidence="7">
    <location>
        <begin position="53"/>
        <end position="72"/>
    </location>
</feature>
<dbReference type="PANTHER" id="PTHR43386">
    <property type="entry name" value="OLIGOPEPTIDE TRANSPORT SYSTEM PERMEASE PROTEIN APPC"/>
    <property type="match status" value="1"/>
</dbReference>
<feature type="transmembrane region" description="Helical" evidence="7">
    <location>
        <begin position="84"/>
        <end position="102"/>
    </location>
</feature>
<dbReference type="RefSeq" id="WP_380082558.1">
    <property type="nucleotide sequence ID" value="NZ_JBHSWD010000001.1"/>
</dbReference>
<dbReference type="InterPro" id="IPR035906">
    <property type="entry name" value="MetI-like_sf"/>
</dbReference>
<dbReference type="Gene3D" id="1.10.3720.10">
    <property type="entry name" value="MetI-like"/>
    <property type="match status" value="1"/>
</dbReference>
<dbReference type="Pfam" id="PF00528">
    <property type="entry name" value="BPD_transp_1"/>
    <property type="match status" value="1"/>
</dbReference>
<sequence length="224" mass="24751">MRGYNIMYGLVWGTRIVFKLAFLIVGINLAVGIIIGSISGYFGGTVDNLIQRFADVIFALPGLVMTIVLLTILRANNPNGDPTIPIIVAYTITGWAGYQRYVRGDVLRTRKLEYVDAAQALGARNNRMLFKHVIPNSLTSVMTLAVLDLATIPLSIAALSFLGLGYPAGHAEWGQMIEFARPWINKIDQFWYVLAFPALFIVTFSLAVNLFGNALRDALDPRTR</sequence>
<dbReference type="Proteomes" id="UP001596297">
    <property type="component" value="Unassembled WGS sequence"/>
</dbReference>
<dbReference type="CDD" id="cd06261">
    <property type="entry name" value="TM_PBP2"/>
    <property type="match status" value="1"/>
</dbReference>
<dbReference type="PROSITE" id="PS50928">
    <property type="entry name" value="ABC_TM1"/>
    <property type="match status" value="1"/>
</dbReference>
<feature type="transmembrane region" description="Helical" evidence="7">
    <location>
        <begin position="189"/>
        <end position="212"/>
    </location>
</feature>
<gene>
    <name evidence="9" type="ORF">ACFP81_05690</name>
</gene>
<keyword evidence="3" id="KW-1003">Cell membrane</keyword>
<protein>
    <submittedName>
        <fullName evidence="9">ABC transporter permease</fullName>
    </submittedName>
</protein>
<feature type="transmembrane region" description="Helical" evidence="7">
    <location>
        <begin position="20"/>
        <end position="41"/>
    </location>
</feature>
<dbReference type="PANTHER" id="PTHR43386:SF1">
    <property type="entry name" value="D,D-DIPEPTIDE TRANSPORT SYSTEM PERMEASE PROTEIN DDPC-RELATED"/>
    <property type="match status" value="1"/>
</dbReference>
<organism evidence="9 10">
    <name type="scientific">Deinococcus lacus</name>
    <dbReference type="NCBI Taxonomy" id="392561"/>
    <lineage>
        <taxon>Bacteria</taxon>
        <taxon>Thermotogati</taxon>
        <taxon>Deinococcota</taxon>
        <taxon>Deinococci</taxon>
        <taxon>Deinococcales</taxon>
        <taxon>Deinococcaceae</taxon>
        <taxon>Deinococcus</taxon>
    </lineage>
</organism>
<evidence type="ECO:0000256" key="3">
    <source>
        <dbReference type="ARBA" id="ARBA00022475"/>
    </source>
</evidence>
<dbReference type="InterPro" id="IPR000515">
    <property type="entry name" value="MetI-like"/>
</dbReference>
<comment type="similarity">
    <text evidence="7">Belongs to the binding-protein-dependent transport system permease family.</text>
</comment>
<evidence type="ECO:0000256" key="2">
    <source>
        <dbReference type="ARBA" id="ARBA00022448"/>
    </source>
</evidence>
<comment type="subcellular location">
    <subcellularLocation>
        <location evidence="1 7">Cell membrane</location>
        <topology evidence="1 7">Multi-pass membrane protein</topology>
    </subcellularLocation>
</comment>
<evidence type="ECO:0000256" key="7">
    <source>
        <dbReference type="RuleBase" id="RU363032"/>
    </source>
</evidence>
<keyword evidence="2 7" id="KW-0813">Transport</keyword>
<accession>A0ABW1YB74</accession>
<comment type="caution">
    <text evidence="9">The sequence shown here is derived from an EMBL/GenBank/DDBJ whole genome shotgun (WGS) entry which is preliminary data.</text>
</comment>
<keyword evidence="4 7" id="KW-0812">Transmembrane</keyword>
<feature type="transmembrane region" description="Helical" evidence="7">
    <location>
        <begin position="141"/>
        <end position="169"/>
    </location>
</feature>
<feature type="domain" description="ABC transmembrane type-1" evidence="8">
    <location>
        <begin position="14"/>
        <end position="212"/>
    </location>
</feature>
<evidence type="ECO:0000313" key="10">
    <source>
        <dbReference type="Proteomes" id="UP001596297"/>
    </source>
</evidence>
<keyword evidence="5 7" id="KW-1133">Transmembrane helix</keyword>
<keyword evidence="10" id="KW-1185">Reference proteome</keyword>
<evidence type="ECO:0000313" key="9">
    <source>
        <dbReference type="EMBL" id="MFC6591556.1"/>
    </source>
</evidence>
<evidence type="ECO:0000256" key="5">
    <source>
        <dbReference type="ARBA" id="ARBA00022989"/>
    </source>
</evidence>
<proteinExistence type="inferred from homology"/>
<evidence type="ECO:0000256" key="1">
    <source>
        <dbReference type="ARBA" id="ARBA00004651"/>
    </source>
</evidence>
<dbReference type="SUPFAM" id="SSF161098">
    <property type="entry name" value="MetI-like"/>
    <property type="match status" value="1"/>
</dbReference>